<dbReference type="RefSeq" id="WP_027236542.1">
    <property type="nucleotide sequence ID" value="NZ_CP081070.1"/>
</dbReference>
<dbReference type="PROSITE" id="PS00552">
    <property type="entry name" value="HTH_MERR_1"/>
    <property type="match status" value="1"/>
</dbReference>
<dbReference type="PANTHER" id="PTHR30204:SF92">
    <property type="entry name" value="HTH-TYPE TRANSCRIPTIONAL REGULATOR ZNTR"/>
    <property type="match status" value="1"/>
</dbReference>
<dbReference type="Pfam" id="PF09278">
    <property type="entry name" value="MerR-DNA-bind"/>
    <property type="match status" value="1"/>
</dbReference>
<evidence type="ECO:0000259" key="4">
    <source>
        <dbReference type="PROSITE" id="PS50937"/>
    </source>
</evidence>
<keyword evidence="3" id="KW-0804">Transcription</keyword>
<dbReference type="Proteomes" id="UP001058713">
    <property type="component" value="Chromosome"/>
</dbReference>
<evidence type="ECO:0000313" key="6">
    <source>
        <dbReference type="Proteomes" id="UP001058713"/>
    </source>
</evidence>
<dbReference type="Pfam" id="PF00376">
    <property type="entry name" value="MerR"/>
    <property type="match status" value="1"/>
</dbReference>
<sequence>MPDHKNATSLTRGELAKATGCNLETIRYYEKTGMMPDPPRTAAGHRIYGQSHIQRLRFILRARELGFAIDEIKGLLGLVDGGTQTCGEVKALTERHLSDVRRKIEDLRRIEKVLAATAGQCSGEDVPECPVLEALAS</sequence>
<dbReference type="SMART" id="SM00422">
    <property type="entry name" value="HTH_MERR"/>
    <property type="match status" value="1"/>
</dbReference>
<dbReference type="PROSITE" id="PS50937">
    <property type="entry name" value="HTH_MERR_2"/>
    <property type="match status" value="1"/>
</dbReference>
<protein>
    <submittedName>
        <fullName evidence="5">Helix-turn-helix domain-containing protein</fullName>
    </submittedName>
</protein>
<dbReference type="EMBL" id="CP081070">
    <property type="protein sequence ID" value="UWQ53147.1"/>
    <property type="molecule type" value="Genomic_DNA"/>
</dbReference>
<evidence type="ECO:0000313" key="5">
    <source>
        <dbReference type="EMBL" id="UWQ53147.1"/>
    </source>
</evidence>
<dbReference type="PANTHER" id="PTHR30204">
    <property type="entry name" value="REDOX-CYCLING DRUG-SENSING TRANSCRIPTIONAL ACTIVATOR SOXR"/>
    <property type="match status" value="1"/>
</dbReference>
<dbReference type="SUPFAM" id="SSF46955">
    <property type="entry name" value="Putative DNA-binding domain"/>
    <property type="match status" value="1"/>
</dbReference>
<dbReference type="KEGG" id="lcae:K3721_14205"/>
<dbReference type="Gene3D" id="1.10.1660.10">
    <property type="match status" value="1"/>
</dbReference>
<keyword evidence="1" id="KW-0805">Transcription regulation</keyword>
<evidence type="ECO:0000256" key="2">
    <source>
        <dbReference type="ARBA" id="ARBA00023125"/>
    </source>
</evidence>
<dbReference type="AlphaFoldDB" id="A0A9Q9HG42"/>
<evidence type="ECO:0000256" key="1">
    <source>
        <dbReference type="ARBA" id="ARBA00023015"/>
    </source>
</evidence>
<dbReference type="InterPro" id="IPR000551">
    <property type="entry name" value="MerR-type_HTH_dom"/>
</dbReference>
<dbReference type="CDD" id="cd04785">
    <property type="entry name" value="HTH_CadR-PbrR-like"/>
    <property type="match status" value="1"/>
</dbReference>
<name>A0A9Q9HG42_LEICA</name>
<dbReference type="InterPro" id="IPR015358">
    <property type="entry name" value="Tscrpt_reg_MerR_DNA-bd"/>
</dbReference>
<dbReference type="PRINTS" id="PR00040">
    <property type="entry name" value="HTHMERR"/>
</dbReference>
<evidence type="ECO:0000256" key="3">
    <source>
        <dbReference type="ARBA" id="ARBA00023163"/>
    </source>
</evidence>
<dbReference type="GO" id="GO:0003700">
    <property type="term" value="F:DNA-binding transcription factor activity"/>
    <property type="evidence" value="ECO:0007669"/>
    <property type="project" value="InterPro"/>
</dbReference>
<dbReference type="InterPro" id="IPR047057">
    <property type="entry name" value="MerR_fam"/>
</dbReference>
<dbReference type="InterPro" id="IPR009061">
    <property type="entry name" value="DNA-bd_dom_put_sf"/>
</dbReference>
<reference evidence="5" key="1">
    <citation type="submission" date="2021-08" db="EMBL/GenBank/DDBJ databases">
        <authorList>
            <person name="Nwanade C."/>
            <person name="Wang M."/>
            <person name="Masoudi A."/>
            <person name="Yu Z."/>
            <person name="Liu J."/>
        </authorList>
    </citation>
    <scope>NUCLEOTIDE SEQUENCE</scope>
    <source>
        <strain evidence="5">S122</strain>
    </source>
</reference>
<feature type="domain" description="HTH merR-type" evidence="4">
    <location>
        <begin position="9"/>
        <end position="78"/>
    </location>
</feature>
<gene>
    <name evidence="5" type="ORF">K3721_14205</name>
</gene>
<proteinExistence type="predicted"/>
<organism evidence="5 6">
    <name type="scientific">Leisingera caerulea</name>
    <name type="common">Phaeobacter caeruleus</name>
    <dbReference type="NCBI Taxonomy" id="506591"/>
    <lineage>
        <taxon>Bacteria</taxon>
        <taxon>Pseudomonadati</taxon>
        <taxon>Pseudomonadota</taxon>
        <taxon>Alphaproteobacteria</taxon>
        <taxon>Rhodobacterales</taxon>
        <taxon>Roseobacteraceae</taxon>
        <taxon>Leisingera</taxon>
    </lineage>
</organism>
<accession>A0A9Q9HG42</accession>
<keyword evidence="2" id="KW-0238">DNA-binding</keyword>
<dbReference type="GO" id="GO:0003677">
    <property type="term" value="F:DNA binding"/>
    <property type="evidence" value="ECO:0007669"/>
    <property type="project" value="UniProtKB-KW"/>
</dbReference>